<dbReference type="PANTHER" id="PTHR22925">
    <property type="entry name" value="GLYCOSYL HYDROLASE 43 FAMILY MEMBER"/>
    <property type="match status" value="1"/>
</dbReference>
<dbReference type="PANTHER" id="PTHR22925:SF3">
    <property type="entry name" value="GLYCOSYL HYDROLASE FAMILY PROTEIN 43"/>
    <property type="match status" value="1"/>
</dbReference>
<comment type="caution">
    <text evidence="7">The sequence shown here is derived from an EMBL/GenBank/DDBJ whole genome shotgun (WGS) entry which is preliminary data.</text>
</comment>
<dbReference type="Proteomes" id="UP000663891">
    <property type="component" value="Unassembled WGS sequence"/>
</dbReference>
<dbReference type="InterPro" id="IPR023296">
    <property type="entry name" value="Glyco_hydro_beta-prop_sf"/>
</dbReference>
<evidence type="ECO:0000256" key="4">
    <source>
        <dbReference type="PIRSR" id="PIRSR606710-2"/>
    </source>
</evidence>
<dbReference type="Gene3D" id="2.115.10.20">
    <property type="entry name" value="Glycosyl hydrolase domain, family 43"/>
    <property type="match status" value="1"/>
</dbReference>
<accession>A0A815HCC8</accession>
<evidence type="ECO:0000256" key="5">
    <source>
        <dbReference type="RuleBase" id="RU361187"/>
    </source>
</evidence>
<feature type="signal peptide" evidence="6">
    <location>
        <begin position="1"/>
        <end position="23"/>
    </location>
</feature>
<dbReference type="Pfam" id="PF04616">
    <property type="entry name" value="Glyco_hydro_43"/>
    <property type="match status" value="1"/>
</dbReference>
<organism evidence="7 8">
    <name type="scientific">Adineta steineri</name>
    <dbReference type="NCBI Taxonomy" id="433720"/>
    <lineage>
        <taxon>Eukaryota</taxon>
        <taxon>Metazoa</taxon>
        <taxon>Spiralia</taxon>
        <taxon>Gnathifera</taxon>
        <taxon>Rotifera</taxon>
        <taxon>Eurotatoria</taxon>
        <taxon>Bdelloidea</taxon>
        <taxon>Adinetida</taxon>
        <taxon>Adinetidae</taxon>
        <taxon>Adineta</taxon>
    </lineage>
</organism>
<dbReference type="OrthoDB" id="9970295at2759"/>
<comment type="similarity">
    <text evidence="1 5">Belongs to the glycosyl hydrolase 43 family.</text>
</comment>
<evidence type="ECO:0000313" key="7">
    <source>
        <dbReference type="EMBL" id="CAF1350293.1"/>
    </source>
</evidence>
<feature type="site" description="Important for catalytic activity, responsible for pKa modulation of the active site Glu and correct orientation of both the proton donor and substrate" evidence="4">
    <location>
        <position position="188"/>
    </location>
</feature>
<dbReference type="SUPFAM" id="SSF75005">
    <property type="entry name" value="Arabinanase/levansucrase/invertase"/>
    <property type="match status" value="1"/>
</dbReference>
<feature type="chain" id="PRO_5032493803" evidence="6">
    <location>
        <begin position="24"/>
        <end position="379"/>
    </location>
</feature>
<protein>
    <submittedName>
        <fullName evidence="7">Uncharacterized protein</fullName>
    </submittedName>
</protein>
<evidence type="ECO:0000313" key="8">
    <source>
        <dbReference type="Proteomes" id="UP000663891"/>
    </source>
</evidence>
<name>A0A815HCC8_9BILA</name>
<keyword evidence="3 5" id="KW-0326">Glycosidase</keyword>
<reference evidence="7" key="1">
    <citation type="submission" date="2021-02" db="EMBL/GenBank/DDBJ databases">
        <authorList>
            <person name="Nowell W R."/>
        </authorList>
    </citation>
    <scope>NUCLEOTIDE SEQUENCE</scope>
</reference>
<sequence>MNRMILIITIALVMQLLICNVSATSVTISNILPRLDIEGKPMDIHDGNIIQYEKGGLYYYYGAGYGECHPPLDFGCAGFYLLGDCGFRENHTIYLYTSPDLHQWTFVRDIFPWNGGRPLGIYYRPKVIYNRYTQLYVLWINRVERTGPFGSPNFLNASYVVATSKTPDGVFTVVQEKVRSIEYGNPGDFTLFIDDDDEERPTAYLAYNSFNNLHRIQIEQLTVNYTATLGKNSTTGPLTPTNNEAPIMFKRNDYYYLLFGQCCCFCTEGSNSRVFVSTHPMGPWVDTQYDIDPVTNEIVHGILRRRSISGGQESFVVQALQTNGTEAFIFVSDRWGTGKQKANDMQYWQPLQFDDTQSPPRIQKLNWTDQFTIDLQPQL</sequence>
<evidence type="ECO:0000256" key="6">
    <source>
        <dbReference type="SAM" id="SignalP"/>
    </source>
</evidence>
<dbReference type="GO" id="GO:0004553">
    <property type="term" value="F:hydrolase activity, hydrolyzing O-glycosyl compounds"/>
    <property type="evidence" value="ECO:0007669"/>
    <property type="project" value="InterPro"/>
</dbReference>
<keyword evidence="2 5" id="KW-0378">Hydrolase</keyword>
<keyword evidence="6" id="KW-0732">Signal</keyword>
<dbReference type="EMBL" id="CAJNON010000670">
    <property type="protein sequence ID" value="CAF1350293.1"/>
    <property type="molecule type" value="Genomic_DNA"/>
</dbReference>
<dbReference type="AlphaFoldDB" id="A0A815HCC8"/>
<dbReference type="InterPro" id="IPR006710">
    <property type="entry name" value="Glyco_hydro_43"/>
</dbReference>
<evidence type="ECO:0000256" key="3">
    <source>
        <dbReference type="ARBA" id="ARBA00023295"/>
    </source>
</evidence>
<dbReference type="GO" id="GO:0005975">
    <property type="term" value="P:carbohydrate metabolic process"/>
    <property type="evidence" value="ECO:0007669"/>
    <property type="project" value="InterPro"/>
</dbReference>
<proteinExistence type="inferred from homology"/>
<evidence type="ECO:0000256" key="2">
    <source>
        <dbReference type="ARBA" id="ARBA00022801"/>
    </source>
</evidence>
<gene>
    <name evidence="7" type="ORF">VCS650_LOCUS33732</name>
</gene>
<evidence type="ECO:0000256" key="1">
    <source>
        <dbReference type="ARBA" id="ARBA00009865"/>
    </source>
</evidence>